<dbReference type="SUPFAM" id="SSF46785">
    <property type="entry name" value="Winged helix' DNA-binding domain"/>
    <property type="match status" value="1"/>
</dbReference>
<keyword evidence="3" id="KW-1185">Reference proteome</keyword>
<protein>
    <submittedName>
        <fullName evidence="2">MarR family transcriptional regulator</fullName>
    </submittedName>
</protein>
<dbReference type="InterPro" id="IPR039422">
    <property type="entry name" value="MarR/SlyA-like"/>
</dbReference>
<comment type="caution">
    <text evidence="2">The sequence shown here is derived from an EMBL/GenBank/DDBJ whole genome shotgun (WGS) entry which is preliminary data.</text>
</comment>
<dbReference type="Proteomes" id="UP000235653">
    <property type="component" value="Unassembled WGS sequence"/>
</dbReference>
<dbReference type="GO" id="GO:0006950">
    <property type="term" value="P:response to stress"/>
    <property type="evidence" value="ECO:0007669"/>
    <property type="project" value="TreeGrafter"/>
</dbReference>
<proteinExistence type="predicted"/>
<dbReference type="PANTHER" id="PTHR33164">
    <property type="entry name" value="TRANSCRIPTIONAL REGULATOR, MARR FAMILY"/>
    <property type="match status" value="1"/>
</dbReference>
<dbReference type="InterPro" id="IPR000835">
    <property type="entry name" value="HTH_MarR-typ"/>
</dbReference>
<dbReference type="InterPro" id="IPR036390">
    <property type="entry name" value="WH_DNA-bd_sf"/>
</dbReference>
<dbReference type="PROSITE" id="PS50995">
    <property type="entry name" value="HTH_MARR_2"/>
    <property type="match status" value="1"/>
</dbReference>
<dbReference type="InterPro" id="IPR036388">
    <property type="entry name" value="WH-like_DNA-bd_sf"/>
</dbReference>
<dbReference type="OrthoDB" id="165901at2"/>
<dbReference type="PANTHER" id="PTHR33164:SF43">
    <property type="entry name" value="HTH-TYPE TRANSCRIPTIONAL REPRESSOR YETL"/>
    <property type="match status" value="1"/>
</dbReference>
<sequence length="180" mass="20825">MTSIFSLSICHKRWIFIEWCENGGKMPQTTVTSYSDPILDRWARFMRTRNLLYNIFRRDLAELGIKPEQLGILNIVNMAEGPVTPSFISRIYRREPHTVSVNLKRLEARGLIKLVKDMQRRNMIRVTITKAGEDVWERGIKKTDNVGLIFAELSPAESDQLDTIINKLAEASLRVAKRHK</sequence>
<dbReference type="AlphaFoldDB" id="A0A2P5P540"/>
<dbReference type="EMBL" id="JQAN02000014">
    <property type="protein sequence ID" value="PPD57397.1"/>
    <property type="molecule type" value="Genomic_DNA"/>
</dbReference>
<name>A0A2P5P540_9CHLR</name>
<accession>A0A2P5P540</accession>
<dbReference type="GO" id="GO:0003700">
    <property type="term" value="F:DNA-binding transcription factor activity"/>
    <property type="evidence" value="ECO:0007669"/>
    <property type="project" value="InterPro"/>
</dbReference>
<feature type="domain" description="HTH marR-type" evidence="1">
    <location>
        <begin position="35"/>
        <end position="170"/>
    </location>
</feature>
<reference evidence="2 3" key="1">
    <citation type="journal article" date="2017" name="ISME J.">
        <title>Grape pomace compost harbors organohalide-respiring Dehalogenimonas species with novel reductive dehalogenase genes.</title>
        <authorList>
            <person name="Yang Y."/>
            <person name="Higgins S.A."/>
            <person name="Yan J."/>
            <person name="Simsir B."/>
            <person name="Chourey K."/>
            <person name="Iyer R."/>
            <person name="Hettich R.L."/>
            <person name="Baldwin B."/>
            <person name="Ogles D.M."/>
            <person name="Loffler F.E."/>
        </authorList>
    </citation>
    <scope>NUCLEOTIDE SEQUENCE [LARGE SCALE GENOMIC DNA]</scope>
    <source>
        <strain evidence="2 3">GP</strain>
    </source>
</reference>
<evidence type="ECO:0000313" key="3">
    <source>
        <dbReference type="Proteomes" id="UP000235653"/>
    </source>
</evidence>
<organism evidence="2 3">
    <name type="scientific">Dehalogenimonas etheniformans</name>
    <dbReference type="NCBI Taxonomy" id="1536648"/>
    <lineage>
        <taxon>Bacteria</taxon>
        <taxon>Bacillati</taxon>
        <taxon>Chloroflexota</taxon>
        <taxon>Dehalococcoidia</taxon>
        <taxon>Dehalococcoidales</taxon>
        <taxon>Dehalococcoidaceae</taxon>
        <taxon>Dehalogenimonas</taxon>
    </lineage>
</organism>
<dbReference type="Pfam" id="PF12802">
    <property type="entry name" value="MarR_2"/>
    <property type="match status" value="1"/>
</dbReference>
<evidence type="ECO:0000259" key="1">
    <source>
        <dbReference type="PROSITE" id="PS50995"/>
    </source>
</evidence>
<evidence type="ECO:0000313" key="2">
    <source>
        <dbReference type="EMBL" id="PPD57397.1"/>
    </source>
</evidence>
<dbReference type="Gene3D" id="1.10.10.10">
    <property type="entry name" value="Winged helix-like DNA-binding domain superfamily/Winged helix DNA-binding domain"/>
    <property type="match status" value="1"/>
</dbReference>
<dbReference type="SMART" id="SM00347">
    <property type="entry name" value="HTH_MARR"/>
    <property type="match status" value="1"/>
</dbReference>
<gene>
    <name evidence="2" type="ORF">JP09_010190</name>
</gene>